<name>A0A0A1NZ62_RHIZD</name>
<dbReference type="Proteomes" id="UP000242381">
    <property type="component" value="Unassembled WGS sequence"/>
</dbReference>
<evidence type="ECO:0000313" key="2">
    <source>
        <dbReference type="EMBL" id="ORE16067.1"/>
    </source>
</evidence>
<keyword evidence="1" id="KW-0175">Coiled coil</keyword>
<proteinExistence type="predicted"/>
<feature type="coiled-coil region" evidence="1">
    <location>
        <begin position="187"/>
        <end position="383"/>
    </location>
</feature>
<feature type="coiled-coil region" evidence="1">
    <location>
        <begin position="489"/>
        <end position="560"/>
    </location>
</feature>
<organism evidence="2 3">
    <name type="scientific">Rhizopus microsporus</name>
    <dbReference type="NCBI Taxonomy" id="58291"/>
    <lineage>
        <taxon>Eukaryota</taxon>
        <taxon>Fungi</taxon>
        <taxon>Fungi incertae sedis</taxon>
        <taxon>Mucoromycota</taxon>
        <taxon>Mucoromycotina</taxon>
        <taxon>Mucoromycetes</taxon>
        <taxon>Mucorales</taxon>
        <taxon>Mucorineae</taxon>
        <taxon>Rhizopodaceae</taxon>
        <taxon>Rhizopus</taxon>
    </lineage>
</organism>
<sequence>MEVDLVTDDSISETDTVFTTPTYIRRFSSCSSSKSTLYQVIDGLEKRVHVLENEIQQHVQKEIELESQLAILKQKQDNSVVVQICQQIDQFLSSQEKKVSHQHSLWDEWTGNELPRLFGDDLTPEDEVDMTPVFLVRLKSSINDHATEQPCRDFCQTLLQHIQSWETHHYEAVLKEYKKRMAEQHRVQRLLEALQKSLSKNRMLERDMSFIMKQKQTKERHIPCQRKALMLRNQYEAQVKQLENALLACREEKDEFELTVDMVRKEMERMLEEMEDIKQQRLRYKNQTARLKASLEAIHKSQEGDDNKEVEAMRMLLNEAERQAIDLDRECKRQALALASVRQQLKLADEKKDELNKTMRQEIKELQITKQRLQRKVDVLEVSERSATDDTEICALQVALKAAKTDAIVQRARVYQLEQRYQQEMTGLGAQLVQLQDMFKQELHKKNNQCIHQEFMQTLEKDQVQWRQKQLKEFQKKYEIDVLHIHGEVRDLSHQIVELQEELDIIIKRNAAELNLRLKQAQEEHAKRIENLELQQQMNKAELRGQLEVLYQQNQTLKEESLILYGKNVALARQLGKLIP</sequence>
<dbReference type="AlphaFoldDB" id="A0A0A1NZ62"/>
<dbReference type="EMBL" id="KV921398">
    <property type="protein sequence ID" value="ORE16067.1"/>
    <property type="molecule type" value="Genomic_DNA"/>
</dbReference>
<feature type="coiled-coil region" evidence="1">
    <location>
        <begin position="34"/>
        <end position="75"/>
    </location>
</feature>
<protein>
    <submittedName>
        <fullName evidence="2">Uncharacterized protein</fullName>
    </submittedName>
</protein>
<evidence type="ECO:0000313" key="3">
    <source>
        <dbReference type="Proteomes" id="UP000242381"/>
    </source>
</evidence>
<dbReference type="OMA" id="TCQDERD"/>
<accession>A0A0A1NZ62</accession>
<evidence type="ECO:0000256" key="1">
    <source>
        <dbReference type="SAM" id="Coils"/>
    </source>
</evidence>
<gene>
    <name evidence="2" type="ORF">BCV71DRAFT_23668</name>
</gene>
<reference evidence="2 3" key="1">
    <citation type="journal article" date="2016" name="Proc. Natl. Acad. Sci. U.S.A.">
        <title>Lipid metabolic changes in an early divergent fungus govern the establishment of a mutualistic symbiosis with endobacteria.</title>
        <authorList>
            <person name="Lastovetsky O.A."/>
            <person name="Gaspar M.L."/>
            <person name="Mondo S.J."/>
            <person name="LaButti K.M."/>
            <person name="Sandor L."/>
            <person name="Grigoriev I.V."/>
            <person name="Henry S.A."/>
            <person name="Pawlowska T.E."/>
        </authorList>
    </citation>
    <scope>NUCLEOTIDE SEQUENCE [LARGE SCALE GENOMIC DNA]</scope>
    <source>
        <strain evidence="2 3">ATCC 11559</strain>
    </source>
</reference>